<dbReference type="RefSeq" id="WP_186977011.1">
    <property type="nucleotide sequence ID" value="NZ_JACOOH010000006.1"/>
</dbReference>
<proteinExistence type="inferred from homology"/>
<keyword evidence="5 7" id="KW-0472">Membrane</keyword>
<comment type="similarity">
    <text evidence="7">Belongs to the TonB-dependent receptor family.</text>
</comment>
<sequence>MKRKIKNCVFSCGKRSLVCKLMMVMLLLTHFAFSSENAFGQQNITVQFEQQSLSEVLRVLKQKTNYEFLYNDEEIKGITGITRSFTNASVQEVLTACLAGTKYSFKIVDNLIVITPDDKKDEIKKVTVKGKVVDERGEVLPGVTVLLKGTTVGVVTDIDGKFKIELPKRDTMILVFTFVGMKSHELNVGKVKDLSKEISIRMEPDTENLDEVVVTGYANVRKESFTGSSVTVKRDQLLKASATNVIQALQSFDPSFRIQRSNQWGSDPNMVPEMYIRGRSGIGVKALEQDALSKSALENNPNLPTFIMDGFEVSVQKVYDMDPNRVETITLLKDAAATAMYGSRAANGVVVITTRAPKPGEVTISYNLTGTVSMPDLSDYNLSNAREKLEIEKKAGIYTTENFNNIYDAEIAYNKRLARIEEGVDTDWLSIPLRNAVNHKHSLSVEGGNSDLRYNLELGYTGNNGVMKGSYRENVDLGFTVDWRLRDKLQVLNKITYTYTDATESPYGSFSDYAHLQPYDRPYDKDGVLVKKLEFSQAKGTSSSLNNPLYEAKLNNYNFDKADEFINQFMFQWFFSDAFTFKGQLAVTKSIGNKERFIDPKSSNATALKVSGNTINSTLLGDLYVDRSDMTKWDSQFAVYFVKAFGLHNLNASATVNAMSTKRESTSSHYRGFPSGEFHSPNYAAEIYRKPTKTESVSRLLGFLLSANYTWNDIYLADLSVRFDGSSEFGSDQKWAPFWSGGVGINIHNYGFLKDNAWINQLKLRVSYGQTGKVNFPAYAAKTVFQTNDRWYVTGFGVNLKALGNTDLKWETTNKLNVGTDLQFWNERISLNFDYYHNKTVDLITDVTLPSSSGFTSYKDNLGETLNEGFDIQLRFDVYKTKDWSVSLWGNLNHNTNKILKVSDALRAYNDQVNDYYKEAEERQNGHTLWDDEFSKPIMKYEEGASLTSIFAVRSLGIDPVTGKELFLNRNGSISNTWAALQEVNVGDTEPKASGSFGVNLVYKNLSLFASFSYDWGKQTYNQTLVDEVENADIQYSNVDRRVLTDRWQKPGDIAPLKDIKAIRSVTMPSSRFVQDDNELSLRALTLSYDFSTEFVKKLHLQRLRFELSSNDLFRVSSVRQERGTSYPFARSVNFSLRATF</sequence>
<feature type="chain" id="PRO_5047366069" evidence="8">
    <location>
        <begin position="35"/>
        <end position="1141"/>
    </location>
</feature>
<organism evidence="11 12">
    <name type="scientific">Butyricimonas hominis</name>
    <dbReference type="NCBI Taxonomy" id="2763032"/>
    <lineage>
        <taxon>Bacteria</taxon>
        <taxon>Pseudomonadati</taxon>
        <taxon>Bacteroidota</taxon>
        <taxon>Bacteroidia</taxon>
        <taxon>Bacteroidales</taxon>
        <taxon>Odoribacteraceae</taxon>
        <taxon>Butyricimonas</taxon>
    </lineage>
</organism>
<dbReference type="InterPro" id="IPR011662">
    <property type="entry name" value="Secretin/TonB_short_N"/>
</dbReference>
<dbReference type="Pfam" id="PF07715">
    <property type="entry name" value="Plug"/>
    <property type="match status" value="1"/>
</dbReference>
<dbReference type="Gene3D" id="2.40.170.20">
    <property type="entry name" value="TonB-dependent receptor, beta-barrel domain"/>
    <property type="match status" value="1"/>
</dbReference>
<dbReference type="InterPro" id="IPR023997">
    <property type="entry name" value="TonB-dep_OMP_SusC/RagA_CS"/>
</dbReference>
<comment type="subcellular location">
    <subcellularLocation>
        <location evidence="1 7">Cell outer membrane</location>
        <topology evidence="1 7">Multi-pass membrane protein</topology>
    </subcellularLocation>
</comment>
<feature type="signal peptide" evidence="8">
    <location>
        <begin position="1"/>
        <end position="34"/>
    </location>
</feature>
<dbReference type="SUPFAM" id="SSF56935">
    <property type="entry name" value="Porins"/>
    <property type="match status" value="1"/>
</dbReference>
<evidence type="ECO:0000256" key="5">
    <source>
        <dbReference type="ARBA" id="ARBA00023136"/>
    </source>
</evidence>
<evidence type="ECO:0000256" key="2">
    <source>
        <dbReference type="ARBA" id="ARBA00022448"/>
    </source>
</evidence>
<gene>
    <name evidence="11" type="ORF">H8S64_14775</name>
</gene>
<evidence type="ECO:0000256" key="4">
    <source>
        <dbReference type="ARBA" id="ARBA00022692"/>
    </source>
</evidence>
<protein>
    <submittedName>
        <fullName evidence="11">SusC/RagA family TonB-linked outer membrane protein</fullName>
    </submittedName>
</protein>
<dbReference type="NCBIfam" id="TIGR04056">
    <property type="entry name" value="OMP_RagA_SusC"/>
    <property type="match status" value="1"/>
</dbReference>
<evidence type="ECO:0000259" key="10">
    <source>
        <dbReference type="Pfam" id="PF07715"/>
    </source>
</evidence>
<accession>A0ABR7D3N5</accession>
<dbReference type="SUPFAM" id="SSF49464">
    <property type="entry name" value="Carboxypeptidase regulatory domain-like"/>
    <property type="match status" value="1"/>
</dbReference>
<keyword evidence="3 7" id="KW-1134">Transmembrane beta strand</keyword>
<evidence type="ECO:0000313" key="12">
    <source>
        <dbReference type="Proteomes" id="UP000646484"/>
    </source>
</evidence>
<feature type="domain" description="Secretin/TonB short N-terminal" evidence="9">
    <location>
        <begin position="66"/>
        <end position="116"/>
    </location>
</feature>
<keyword evidence="2 7" id="KW-0813">Transport</keyword>
<dbReference type="InterPro" id="IPR037066">
    <property type="entry name" value="Plug_dom_sf"/>
</dbReference>
<evidence type="ECO:0000256" key="7">
    <source>
        <dbReference type="PROSITE-ProRule" id="PRU01360"/>
    </source>
</evidence>
<dbReference type="InterPro" id="IPR023996">
    <property type="entry name" value="TonB-dep_OMP_SusC/RagA"/>
</dbReference>
<evidence type="ECO:0000256" key="1">
    <source>
        <dbReference type="ARBA" id="ARBA00004571"/>
    </source>
</evidence>
<dbReference type="InterPro" id="IPR008969">
    <property type="entry name" value="CarboxyPept-like_regulatory"/>
</dbReference>
<dbReference type="InterPro" id="IPR036942">
    <property type="entry name" value="Beta-barrel_TonB_sf"/>
</dbReference>
<evidence type="ECO:0000256" key="8">
    <source>
        <dbReference type="SAM" id="SignalP"/>
    </source>
</evidence>
<dbReference type="PROSITE" id="PS52016">
    <property type="entry name" value="TONB_DEPENDENT_REC_3"/>
    <property type="match status" value="1"/>
</dbReference>
<dbReference type="InterPro" id="IPR039426">
    <property type="entry name" value="TonB-dep_rcpt-like"/>
</dbReference>
<dbReference type="EMBL" id="JACOOH010000006">
    <property type="protein sequence ID" value="MBC5622362.1"/>
    <property type="molecule type" value="Genomic_DNA"/>
</dbReference>
<evidence type="ECO:0000256" key="6">
    <source>
        <dbReference type="ARBA" id="ARBA00023237"/>
    </source>
</evidence>
<evidence type="ECO:0000256" key="3">
    <source>
        <dbReference type="ARBA" id="ARBA00022452"/>
    </source>
</evidence>
<keyword evidence="4 7" id="KW-0812">Transmembrane</keyword>
<keyword evidence="8" id="KW-0732">Signal</keyword>
<keyword evidence="6 7" id="KW-0998">Cell outer membrane</keyword>
<dbReference type="Proteomes" id="UP000646484">
    <property type="component" value="Unassembled WGS sequence"/>
</dbReference>
<dbReference type="Gene3D" id="2.170.130.10">
    <property type="entry name" value="TonB-dependent receptor, plug domain"/>
    <property type="match status" value="1"/>
</dbReference>
<dbReference type="Gene3D" id="3.55.50.30">
    <property type="match status" value="1"/>
</dbReference>
<comment type="caution">
    <text evidence="11">The sequence shown here is derived from an EMBL/GenBank/DDBJ whole genome shotgun (WGS) entry which is preliminary data.</text>
</comment>
<dbReference type="NCBIfam" id="TIGR04057">
    <property type="entry name" value="SusC_RagA_signa"/>
    <property type="match status" value="1"/>
</dbReference>
<name>A0ABR7D3N5_9BACT</name>
<dbReference type="Gene3D" id="2.60.40.1120">
    <property type="entry name" value="Carboxypeptidase-like, regulatory domain"/>
    <property type="match status" value="1"/>
</dbReference>
<reference evidence="11 12" key="1">
    <citation type="submission" date="2020-08" db="EMBL/GenBank/DDBJ databases">
        <title>Genome public.</title>
        <authorList>
            <person name="Liu C."/>
            <person name="Sun Q."/>
        </authorList>
    </citation>
    <scope>NUCLEOTIDE SEQUENCE [LARGE SCALE GENOMIC DNA]</scope>
    <source>
        <strain evidence="11 12">NSJ-56</strain>
    </source>
</reference>
<keyword evidence="12" id="KW-1185">Reference proteome</keyword>
<feature type="domain" description="TonB-dependent receptor plug" evidence="10">
    <location>
        <begin position="224"/>
        <end position="349"/>
    </location>
</feature>
<evidence type="ECO:0000259" key="9">
    <source>
        <dbReference type="Pfam" id="PF07660"/>
    </source>
</evidence>
<dbReference type="Pfam" id="PF07660">
    <property type="entry name" value="STN"/>
    <property type="match status" value="1"/>
</dbReference>
<dbReference type="Pfam" id="PF13715">
    <property type="entry name" value="CarbopepD_reg_2"/>
    <property type="match status" value="1"/>
</dbReference>
<evidence type="ECO:0000313" key="11">
    <source>
        <dbReference type="EMBL" id="MBC5622362.1"/>
    </source>
</evidence>
<dbReference type="InterPro" id="IPR012910">
    <property type="entry name" value="Plug_dom"/>
</dbReference>